<keyword evidence="1" id="KW-0472">Membrane</keyword>
<reference evidence="2 3" key="1">
    <citation type="submission" date="2016-01" db="EMBL/GenBank/DDBJ databases">
        <title>Complete genome sequence of a soil Actinobacterium, Isoptericola dokdonensis DS-3.</title>
        <authorList>
            <person name="Kwon S.-K."/>
            <person name="Kim J.F."/>
        </authorList>
    </citation>
    <scope>NUCLEOTIDE SEQUENCE [LARGE SCALE GENOMIC DNA]</scope>
    <source>
        <strain evidence="2 3">DS-3</strain>
    </source>
</reference>
<organism evidence="2 3">
    <name type="scientific">Isoptericola dokdonensis DS-3</name>
    <dbReference type="NCBI Taxonomy" id="1300344"/>
    <lineage>
        <taxon>Bacteria</taxon>
        <taxon>Bacillati</taxon>
        <taxon>Actinomycetota</taxon>
        <taxon>Actinomycetes</taxon>
        <taxon>Micrococcales</taxon>
        <taxon>Promicromonosporaceae</taxon>
        <taxon>Isoptericola</taxon>
    </lineage>
</organism>
<keyword evidence="3" id="KW-1185">Reference proteome</keyword>
<dbReference type="AlphaFoldDB" id="A0A168EZS6"/>
<evidence type="ECO:0000313" key="3">
    <source>
        <dbReference type="Proteomes" id="UP000076794"/>
    </source>
</evidence>
<keyword evidence="1" id="KW-1133">Transmembrane helix</keyword>
<dbReference type="EMBL" id="CP014209">
    <property type="protein sequence ID" value="ANC30708.1"/>
    <property type="molecule type" value="Genomic_DNA"/>
</dbReference>
<accession>A0A168EZS6</accession>
<keyword evidence="1" id="KW-0812">Transmembrane</keyword>
<proteinExistence type="predicted"/>
<evidence type="ECO:0000313" key="2">
    <source>
        <dbReference type="EMBL" id="ANC30708.1"/>
    </source>
</evidence>
<protein>
    <recommendedName>
        <fullName evidence="4">Cytochrome oxidase assembly protein</fullName>
    </recommendedName>
</protein>
<dbReference type="RefSeq" id="WP_157557161.1">
    <property type="nucleotide sequence ID" value="NZ_CP014209.1"/>
</dbReference>
<feature type="transmembrane region" description="Helical" evidence="1">
    <location>
        <begin position="80"/>
        <end position="98"/>
    </location>
</feature>
<gene>
    <name evidence="2" type="ORF">I598_1139</name>
</gene>
<name>A0A168EZS6_9MICO</name>
<feature type="transmembrane region" description="Helical" evidence="1">
    <location>
        <begin position="54"/>
        <end position="73"/>
    </location>
</feature>
<evidence type="ECO:0000256" key="1">
    <source>
        <dbReference type="SAM" id="Phobius"/>
    </source>
</evidence>
<evidence type="ECO:0008006" key="4">
    <source>
        <dbReference type="Google" id="ProtNLM"/>
    </source>
</evidence>
<feature type="transmembrane region" description="Helical" evidence="1">
    <location>
        <begin position="20"/>
        <end position="42"/>
    </location>
</feature>
<dbReference type="KEGG" id="ido:I598_1139"/>
<sequence>MSAAPRSRLPALPHPHLIWLRSAATVVLACVVGQAGWAAAFLGGQPQYLPNHQAGAWVTLAVAVLSAVLYVVLRRSAGPVNVALAVAVAVLVAVQLALGELGGDLRSVHIFTGVLLAMLVTALTSWTFRHRLPAETAGSSSSSPRSV</sequence>
<feature type="transmembrane region" description="Helical" evidence="1">
    <location>
        <begin position="110"/>
        <end position="128"/>
    </location>
</feature>
<dbReference type="OrthoDB" id="3729994at2"/>
<dbReference type="Proteomes" id="UP000076794">
    <property type="component" value="Chromosome"/>
</dbReference>